<dbReference type="EMBL" id="JBHTAR010000005">
    <property type="protein sequence ID" value="MFC7198565.1"/>
    <property type="molecule type" value="Genomic_DNA"/>
</dbReference>
<keyword evidence="3" id="KW-0648">Protein biosynthesis</keyword>
<dbReference type="GO" id="GO:0006260">
    <property type="term" value="P:DNA replication"/>
    <property type="evidence" value="ECO:0007669"/>
    <property type="project" value="UniProtKB-KW"/>
</dbReference>
<evidence type="ECO:0000259" key="2">
    <source>
        <dbReference type="Pfam" id="PF22477"/>
    </source>
</evidence>
<dbReference type="RefSeq" id="WP_382267974.1">
    <property type="nucleotide sequence ID" value="NZ_JBHTAR010000005.1"/>
</dbReference>
<feature type="domain" description="Replication initiation protein N-terminal" evidence="2">
    <location>
        <begin position="32"/>
        <end position="118"/>
    </location>
</feature>
<dbReference type="InterPro" id="IPR054456">
    <property type="entry name" value="RepD-like_N"/>
</dbReference>
<evidence type="ECO:0000256" key="1">
    <source>
        <dbReference type="ARBA" id="ARBA00022705"/>
    </source>
</evidence>
<comment type="caution">
    <text evidence="3">The sequence shown here is derived from an EMBL/GenBank/DDBJ whole genome shotgun (WGS) entry which is preliminary data.</text>
</comment>
<sequence>MDENQQPKITGPSNSRFRVNFREHSHQISFDRMTVIGDLNPRHIKEFQQFIATNPYVSVLDTKTDYVKARMYDDLFYLEYDKIKGQSRQRRNIRIEFNPNHCSEDARQFFVKHIVRLMNDVGFSRLDLALDIEKDLRSFYVASETRWKSTVFYGLDGKPETKYFGVRDSQRYIRLYDKKQERKDNANEEITAADLWRLEFELKRDMVNQWETIADDLIIKQPDWHSIADIRTRSFVYMLLHEQDQWGELSRPVKAKYKKIIRDMEGEDLTVFVQQVIKNEAPRLRQQLEDWTGNKLI</sequence>
<dbReference type="GO" id="GO:0003743">
    <property type="term" value="F:translation initiation factor activity"/>
    <property type="evidence" value="ECO:0007669"/>
    <property type="project" value="UniProtKB-KW"/>
</dbReference>
<evidence type="ECO:0000313" key="3">
    <source>
        <dbReference type="EMBL" id="MFC7198565.1"/>
    </source>
</evidence>
<keyword evidence="4" id="KW-1185">Reference proteome</keyword>
<accession>A0ABD5Z094</accession>
<dbReference type="AlphaFoldDB" id="A0ABD5Z094"/>
<reference evidence="3 4" key="1">
    <citation type="journal article" date="2019" name="Int. J. Syst. Evol. Microbiol.">
        <title>The Global Catalogue of Microorganisms (GCM) 10K type strain sequencing project: providing services to taxonomists for standard genome sequencing and annotation.</title>
        <authorList>
            <consortium name="The Broad Institute Genomics Platform"/>
            <consortium name="The Broad Institute Genome Sequencing Center for Infectious Disease"/>
            <person name="Wu L."/>
            <person name="Ma J."/>
        </authorList>
    </citation>
    <scope>NUCLEOTIDE SEQUENCE [LARGE SCALE GENOMIC DNA]</scope>
    <source>
        <strain evidence="3 4">XZGYJ-43</strain>
    </source>
</reference>
<organism evidence="3 4">
    <name type="scientific">Halospeciosus flavus</name>
    <dbReference type="NCBI Taxonomy" id="3032283"/>
    <lineage>
        <taxon>Archaea</taxon>
        <taxon>Methanobacteriati</taxon>
        <taxon>Methanobacteriota</taxon>
        <taxon>Stenosarchaea group</taxon>
        <taxon>Halobacteria</taxon>
        <taxon>Halobacteriales</taxon>
        <taxon>Halobacteriaceae</taxon>
        <taxon>Halospeciosus</taxon>
    </lineage>
</organism>
<dbReference type="Proteomes" id="UP001596447">
    <property type="component" value="Unassembled WGS sequence"/>
</dbReference>
<gene>
    <name evidence="3" type="ORF">ACFQJ9_03765</name>
</gene>
<protein>
    <submittedName>
        <fullName evidence="3">Replication initiation factor domain-containing protein</fullName>
    </submittedName>
</protein>
<keyword evidence="1" id="KW-0235">DNA replication</keyword>
<keyword evidence="3" id="KW-0396">Initiation factor</keyword>
<dbReference type="Pfam" id="PF22477">
    <property type="entry name" value="RepD-like_N"/>
    <property type="match status" value="1"/>
</dbReference>
<name>A0ABD5Z094_9EURY</name>
<evidence type="ECO:0000313" key="4">
    <source>
        <dbReference type="Proteomes" id="UP001596447"/>
    </source>
</evidence>
<proteinExistence type="predicted"/>